<gene>
    <name evidence="1" type="primary">paaC</name>
    <name evidence="1" type="ORF">HW532_16700</name>
</gene>
<name>A0A7S8HD75_9HYPH</name>
<evidence type="ECO:0000313" key="2">
    <source>
        <dbReference type="Proteomes" id="UP000593594"/>
    </source>
</evidence>
<reference evidence="1 2" key="1">
    <citation type="submission" date="2020-06" db="EMBL/GenBank/DDBJ databases">
        <title>Genome sequence of 2 isolates from Red Sea Mangroves.</title>
        <authorList>
            <person name="Sefrji F."/>
            <person name="Michoud G."/>
            <person name="Merlino G."/>
            <person name="Daffonchio D."/>
        </authorList>
    </citation>
    <scope>NUCLEOTIDE SEQUENCE [LARGE SCALE GENOMIC DNA]</scope>
    <source>
        <strain evidence="1 2">R1DC25</strain>
    </source>
</reference>
<dbReference type="NCBIfam" id="TIGR02158">
    <property type="entry name" value="PA_CoA_Oxy3"/>
    <property type="match status" value="1"/>
</dbReference>
<protein>
    <submittedName>
        <fullName evidence="1">Phenylacetate-CoA oxygenase subunit PaaC</fullName>
    </submittedName>
</protein>
<dbReference type="GO" id="GO:0005829">
    <property type="term" value="C:cytosol"/>
    <property type="evidence" value="ECO:0007669"/>
    <property type="project" value="TreeGrafter"/>
</dbReference>
<dbReference type="InterPro" id="IPR009078">
    <property type="entry name" value="Ferritin-like_SF"/>
</dbReference>
<proteinExistence type="predicted"/>
<dbReference type="Gene3D" id="1.20.1260.10">
    <property type="match status" value="1"/>
</dbReference>
<dbReference type="KEGG" id="kmn:HW532_16700"/>
<dbReference type="GO" id="GO:0010124">
    <property type="term" value="P:phenylacetate catabolic process"/>
    <property type="evidence" value="ECO:0007669"/>
    <property type="project" value="InterPro"/>
</dbReference>
<dbReference type="InterPro" id="IPR012347">
    <property type="entry name" value="Ferritin-like"/>
</dbReference>
<dbReference type="InterPro" id="IPR007814">
    <property type="entry name" value="PaaA_PaaC"/>
</dbReference>
<dbReference type="PANTHER" id="PTHR30458:SF0">
    <property type="entry name" value="1,2-PHENYLACETYL-COA EPOXIDASE, SUBUNIT C"/>
    <property type="match status" value="1"/>
</dbReference>
<evidence type="ECO:0000313" key="1">
    <source>
        <dbReference type="EMBL" id="QPC44189.1"/>
    </source>
</evidence>
<dbReference type="SUPFAM" id="SSF47240">
    <property type="entry name" value="Ferritin-like"/>
    <property type="match status" value="1"/>
</dbReference>
<dbReference type="Proteomes" id="UP000593594">
    <property type="component" value="Chromosome"/>
</dbReference>
<dbReference type="PIRSF" id="PIRSF037834">
    <property type="entry name" value="PA_CoA_Oase3"/>
    <property type="match status" value="1"/>
</dbReference>
<keyword evidence="2" id="KW-1185">Reference proteome</keyword>
<dbReference type="PANTHER" id="PTHR30458">
    <property type="entry name" value="PHENYLACETIC ACID DEGRADATION PROTEIN PAA"/>
    <property type="match status" value="1"/>
</dbReference>
<dbReference type="FunFam" id="1.20.1260.10:FF:000012">
    <property type="entry name" value="1,2-phenylacetyl-CoA epoxidase, subunit C"/>
    <property type="match status" value="1"/>
</dbReference>
<dbReference type="RefSeq" id="WP_213161556.1">
    <property type="nucleotide sequence ID" value="NZ_CP058214.1"/>
</dbReference>
<dbReference type="EMBL" id="CP058214">
    <property type="protein sequence ID" value="QPC44189.1"/>
    <property type="molecule type" value="Genomic_DNA"/>
</dbReference>
<accession>A0A7S8HD75</accession>
<dbReference type="AlphaFoldDB" id="A0A7S8HD75"/>
<dbReference type="InterPro" id="IPR011882">
    <property type="entry name" value="PaaC"/>
</dbReference>
<sequence length="254" mass="28450">MAIPKDKALFDYAVRLADDQLVLGHRLSEWCGRAPTLEEELALANMGLDLIGQARSLYTYAGEVEGEGRDEDALAYLRSEREFANMLLVEQPNDDFAHTMVRQLFHAAFMTPYWEAMTGSADATLSGIAGKAVKEARYHLRHSAEWIVRLGDGTEESHARTRAALDHLWVFTGELFEMDETALSLLDRGVAVDARALKPEWDRAMNETLARAGLDRPGEIAMLSGGRTGRHSEHLGHLLAEMQYMQRAYPGMTW</sequence>
<organism evidence="1 2">
    <name type="scientific">Kaustia mangrovi</name>
    <dbReference type="NCBI Taxonomy" id="2593653"/>
    <lineage>
        <taxon>Bacteria</taxon>
        <taxon>Pseudomonadati</taxon>
        <taxon>Pseudomonadota</taxon>
        <taxon>Alphaproteobacteria</taxon>
        <taxon>Hyphomicrobiales</taxon>
        <taxon>Parvibaculaceae</taxon>
        <taxon>Kaustia</taxon>
    </lineage>
</organism>
<dbReference type="InterPro" id="IPR052703">
    <property type="entry name" value="Aromatic_CoA_ox/epox"/>
</dbReference>
<dbReference type="Pfam" id="PF05138">
    <property type="entry name" value="PaaA_PaaC"/>
    <property type="match status" value="1"/>
</dbReference>